<protein>
    <submittedName>
        <fullName evidence="4">Pilus assembly protein CpaF</fullName>
    </submittedName>
</protein>
<dbReference type="PANTHER" id="PTHR30486">
    <property type="entry name" value="TWITCHING MOTILITY PROTEIN PILT"/>
    <property type="match status" value="1"/>
</dbReference>
<dbReference type="InterPro" id="IPR050921">
    <property type="entry name" value="T4SS_GSP_E_ATPase"/>
</dbReference>
<reference evidence="4 5" key="1">
    <citation type="submission" date="2022-08" db="EMBL/GenBank/DDBJ databases">
        <title>Bacterial and archaeal communities from various locations to study Microbial Dark Matter (Phase II).</title>
        <authorList>
            <person name="Stepanauskas R."/>
        </authorList>
    </citation>
    <scope>NUCLEOTIDE SEQUENCE [LARGE SCALE GENOMIC DNA]</scope>
    <source>
        <strain evidence="4 5">PD1</strain>
    </source>
</reference>
<dbReference type="CDD" id="cd01130">
    <property type="entry name" value="VirB11-like_ATPase"/>
    <property type="match status" value="1"/>
</dbReference>
<dbReference type="InterPro" id="IPR027417">
    <property type="entry name" value="P-loop_NTPase"/>
</dbReference>
<evidence type="ECO:0000313" key="4">
    <source>
        <dbReference type="EMBL" id="MCS3919974.1"/>
    </source>
</evidence>
<evidence type="ECO:0000313" key="5">
    <source>
        <dbReference type="Proteomes" id="UP001204798"/>
    </source>
</evidence>
<feature type="region of interest" description="Disordered" evidence="2">
    <location>
        <begin position="1"/>
        <end position="37"/>
    </location>
</feature>
<dbReference type="PANTHER" id="PTHR30486:SF15">
    <property type="entry name" value="TYPE II_IV SECRETION SYSTEM ATPASE"/>
    <property type="match status" value="1"/>
</dbReference>
<evidence type="ECO:0000259" key="3">
    <source>
        <dbReference type="Pfam" id="PF00437"/>
    </source>
</evidence>
<gene>
    <name evidence="4" type="ORF">M2350_002391</name>
</gene>
<evidence type="ECO:0000256" key="2">
    <source>
        <dbReference type="SAM" id="MobiDB-lite"/>
    </source>
</evidence>
<comment type="similarity">
    <text evidence="1">Belongs to the GSP E family.</text>
</comment>
<dbReference type="InterPro" id="IPR001482">
    <property type="entry name" value="T2SS/T4SS_dom"/>
</dbReference>
<dbReference type="EMBL" id="JANUCP010000004">
    <property type="protein sequence ID" value="MCS3919974.1"/>
    <property type="molecule type" value="Genomic_DNA"/>
</dbReference>
<dbReference type="Proteomes" id="UP001204798">
    <property type="component" value="Unassembled WGS sequence"/>
</dbReference>
<dbReference type="RefSeq" id="WP_259096984.1">
    <property type="nucleotide sequence ID" value="NZ_CP130454.1"/>
</dbReference>
<dbReference type="Pfam" id="PF00437">
    <property type="entry name" value="T2SSE"/>
    <property type="match status" value="1"/>
</dbReference>
<dbReference type="SUPFAM" id="SSF52540">
    <property type="entry name" value="P-loop containing nucleoside triphosphate hydrolases"/>
    <property type="match status" value="1"/>
</dbReference>
<sequence length="488" mass="54939">MFIRRTAPQQQQRQEQISAAEKGPMDGQRVGEGTGKRFRLTIPKDEISWEDPAPIGDRPRLSREERELILRLRGKVHQRVVSDFERGFAKGIDMQNAQQVRPLIERVAQEIMESEQISLPSKLREVLVQEVLDEIVGYGPLQAFLDDPTITEIMVNSADKIFYERKGRIYLSDQRFDNDEHVLRIIDKILSPLGRQVNERTPMMDARLPDGSRVNVIIPPLAIKGPCITIRKFSRKPLTIEKLIEFGSLTEPMAIFLQAAVRARLNIIVSGGTGSGKTTLLNVLSNFIPPWERIITVEDAAELQLQHENWVALEARPPNIEGQGAVPIRELVRNALRMRPDRIIVGECRGPEALDMIQAMNTGHDGSMSTLHSNSPRDTIYRLETMIMMAGMELPQKAIARQISSALHLIVHASRLSDGSRKVVQITEVQGLEGDTVLLQDIFVFEQKGVDDQGRVIGQHKTTGFRPLCAERIKVAGIDLPDDIFMLD</sequence>
<proteinExistence type="inferred from homology"/>
<keyword evidence="5" id="KW-1185">Reference proteome</keyword>
<accession>A0ABT2EQJ3</accession>
<dbReference type="Gene3D" id="3.30.450.380">
    <property type="match status" value="1"/>
</dbReference>
<feature type="domain" description="Bacterial type II secretion system protein E" evidence="3">
    <location>
        <begin position="138"/>
        <end position="416"/>
    </location>
</feature>
<dbReference type="Gene3D" id="3.40.50.300">
    <property type="entry name" value="P-loop containing nucleotide triphosphate hydrolases"/>
    <property type="match status" value="1"/>
</dbReference>
<organism evidence="4 5">
    <name type="scientific">Candidatus Fervidibacter sacchari</name>
    <dbReference type="NCBI Taxonomy" id="1448929"/>
    <lineage>
        <taxon>Bacteria</taxon>
        <taxon>Candidatus Fervidibacterota</taxon>
        <taxon>Candidatus Fervidibacter</taxon>
    </lineage>
</organism>
<name>A0ABT2EQJ3_9BACT</name>
<comment type="caution">
    <text evidence="4">The sequence shown here is derived from an EMBL/GenBank/DDBJ whole genome shotgun (WGS) entry which is preliminary data.</text>
</comment>
<evidence type="ECO:0000256" key="1">
    <source>
        <dbReference type="ARBA" id="ARBA00006611"/>
    </source>
</evidence>